<dbReference type="SUPFAM" id="SSF49503">
    <property type="entry name" value="Cupredoxins"/>
    <property type="match status" value="1"/>
</dbReference>
<dbReference type="Pfam" id="PF00127">
    <property type="entry name" value="Copper-bind"/>
    <property type="match status" value="1"/>
</dbReference>
<evidence type="ECO:0000256" key="9">
    <source>
        <dbReference type="SAM" id="Phobius"/>
    </source>
</evidence>
<name>A0A2H1FGS1_9ARCH</name>
<dbReference type="InterPro" id="IPR007110">
    <property type="entry name" value="Ig-like_dom"/>
</dbReference>
<feature type="binding site" evidence="7">
    <location>
        <position position="135"/>
    </location>
    <ligand>
        <name>Cu cation</name>
        <dbReference type="ChEBI" id="CHEBI:23378"/>
    </ligand>
</feature>
<organism evidence="11 12">
    <name type="scientific">Candidatus Nitrosotalea okcheonensis</name>
    <dbReference type="NCBI Taxonomy" id="1903276"/>
    <lineage>
        <taxon>Archaea</taxon>
        <taxon>Nitrososphaerota</taxon>
        <taxon>Nitrososphaeria</taxon>
        <taxon>Nitrosotaleales</taxon>
        <taxon>Nitrosotaleaceae</taxon>
        <taxon>Nitrosotalea</taxon>
    </lineage>
</organism>
<dbReference type="PROSITE" id="PS50835">
    <property type="entry name" value="IG_LIKE"/>
    <property type="match status" value="1"/>
</dbReference>
<dbReference type="PANTHER" id="PTHR36507">
    <property type="entry name" value="BLL1555 PROTEIN"/>
    <property type="match status" value="1"/>
</dbReference>
<feature type="transmembrane region" description="Helical" evidence="9">
    <location>
        <begin position="282"/>
        <end position="302"/>
    </location>
</feature>
<dbReference type="AlphaFoldDB" id="A0A2H1FGS1"/>
<keyword evidence="12" id="KW-1185">Reference proteome</keyword>
<sequence>MFLYHEHDLRIMKSKPFGALFGLLALVAILGVAPAFGQTANEIDMAKGAGAAATAGCVAAKNCFSPNPLNVTPGTTVTWKNTDTVSHYVTSGQPSDNTTGTVFDSGNLIKPGSTFQFTFANAGTYDYFCTVHPWMTGQVIVGAASTSPSNNNTGTSGGNMGGMAMLTAKASDGTIVTISTSGPVSGQPLSLAISFTDANGNKIHHQNYAIAVTQDGNNILSNSAGHTHTGDDTQTTSTNLSSTDPVDIQVTLNGIGLPTADPTTWTGVKGEVLSFTHVVPEFGPVASIVLAIAVMSMVVFAAKTRGIPKF</sequence>
<evidence type="ECO:0000259" key="10">
    <source>
        <dbReference type="PROSITE" id="PS50835"/>
    </source>
</evidence>
<keyword evidence="6 7" id="KW-0186">Copper</keyword>
<feature type="domain" description="Ig-like" evidence="10">
    <location>
        <begin position="34"/>
        <end position="131"/>
    </location>
</feature>
<evidence type="ECO:0000313" key="12">
    <source>
        <dbReference type="Proteomes" id="UP000230607"/>
    </source>
</evidence>
<dbReference type="GO" id="GO:0042597">
    <property type="term" value="C:periplasmic space"/>
    <property type="evidence" value="ECO:0007669"/>
    <property type="project" value="UniProtKB-SubCell"/>
</dbReference>
<dbReference type="Gene3D" id="2.60.40.420">
    <property type="entry name" value="Cupredoxins - blue copper proteins"/>
    <property type="match status" value="1"/>
</dbReference>
<feature type="binding site" evidence="7">
    <location>
        <position position="132"/>
    </location>
    <ligand>
        <name>Cu cation</name>
        <dbReference type="ChEBI" id="CHEBI:23378"/>
    </ligand>
</feature>
<dbReference type="InterPro" id="IPR008972">
    <property type="entry name" value="Cupredoxin"/>
</dbReference>
<keyword evidence="4" id="KW-0574">Periplasm</keyword>
<evidence type="ECO:0000256" key="6">
    <source>
        <dbReference type="ARBA" id="ARBA00023008"/>
    </source>
</evidence>
<gene>
    <name evidence="11" type="ORF">NCS_11770</name>
</gene>
<dbReference type="PANTHER" id="PTHR36507:SF1">
    <property type="entry name" value="BLL1555 PROTEIN"/>
    <property type="match status" value="1"/>
</dbReference>
<reference evidence="12" key="1">
    <citation type="submission" date="2017-03" db="EMBL/GenBank/DDBJ databases">
        <authorList>
            <person name="Herbold C."/>
        </authorList>
    </citation>
    <scope>NUCLEOTIDE SEQUENCE [LARGE SCALE GENOMIC DNA]</scope>
</reference>
<keyword evidence="2" id="KW-0813">Transport</keyword>
<keyword evidence="9" id="KW-1133">Transmembrane helix</keyword>
<keyword evidence="9" id="KW-0472">Membrane</keyword>
<dbReference type="NCBIfam" id="TIGR04296">
    <property type="entry name" value="PEFG-CTERM"/>
    <property type="match status" value="1"/>
</dbReference>
<dbReference type="InterPro" id="IPR000923">
    <property type="entry name" value="BlueCu_1"/>
</dbReference>
<dbReference type="InterPro" id="IPR027560">
    <property type="entry name" value="PEFG-CTERM"/>
</dbReference>
<evidence type="ECO:0000256" key="1">
    <source>
        <dbReference type="ARBA" id="ARBA00004418"/>
    </source>
</evidence>
<dbReference type="GO" id="GO:0009055">
    <property type="term" value="F:electron transfer activity"/>
    <property type="evidence" value="ECO:0007669"/>
    <property type="project" value="InterPro"/>
</dbReference>
<dbReference type="GO" id="GO:0005507">
    <property type="term" value="F:copper ion binding"/>
    <property type="evidence" value="ECO:0007669"/>
    <property type="project" value="InterPro"/>
</dbReference>
<comment type="subcellular location">
    <subcellularLocation>
        <location evidence="1">Periplasm</location>
    </subcellularLocation>
</comment>
<evidence type="ECO:0000256" key="4">
    <source>
        <dbReference type="ARBA" id="ARBA00022764"/>
    </source>
</evidence>
<evidence type="ECO:0000256" key="2">
    <source>
        <dbReference type="ARBA" id="ARBA00022448"/>
    </source>
</evidence>
<evidence type="ECO:0000256" key="7">
    <source>
        <dbReference type="PIRSR" id="PIRSR602386-1"/>
    </source>
</evidence>
<keyword evidence="3 7" id="KW-0479">Metal-binding</keyword>
<feature type="region of interest" description="Disordered" evidence="8">
    <location>
        <begin position="221"/>
        <end position="243"/>
    </location>
</feature>
<comment type="cofactor">
    <cofactor evidence="7">
        <name>Cu cation</name>
        <dbReference type="ChEBI" id="CHEBI:23378"/>
    </cofactor>
    <text evidence="7">Binds 1 copper ion per subunit.</text>
</comment>
<proteinExistence type="predicted"/>
<dbReference type="InterPro" id="IPR002386">
    <property type="entry name" value="Amicyanin/Pseudoazurin"/>
</dbReference>
<feature type="binding site" evidence="7">
    <location>
        <position position="129"/>
    </location>
    <ligand>
        <name>Cu cation</name>
        <dbReference type="ChEBI" id="CHEBI:23378"/>
    </ligand>
</feature>
<dbReference type="InterPro" id="IPR052721">
    <property type="entry name" value="ET_Amicyanin"/>
</dbReference>
<evidence type="ECO:0000256" key="8">
    <source>
        <dbReference type="SAM" id="MobiDB-lite"/>
    </source>
</evidence>
<keyword evidence="5" id="KW-0249">Electron transport</keyword>
<dbReference type="Proteomes" id="UP000230607">
    <property type="component" value="Chromosome 1"/>
</dbReference>
<keyword evidence="9" id="KW-0812">Transmembrane</keyword>
<feature type="binding site" evidence="7">
    <location>
        <position position="87"/>
    </location>
    <ligand>
        <name>Cu cation</name>
        <dbReference type="ChEBI" id="CHEBI:23378"/>
    </ligand>
</feature>
<evidence type="ECO:0000313" key="11">
    <source>
        <dbReference type="EMBL" id="SMH71958.1"/>
    </source>
</evidence>
<accession>A0A2H1FGS1</accession>
<evidence type="ECO:0000256" key="5">
    <source>
        <dbReference type="ARBA" id="ARBA00022982"/>
    </source>
</evidence>
<dbReference type="EMBL" id="LT841358">
    <property type="protein sequence ID" value="SMH71958.1"/>
    <property type="molecule type" value="Genomic_DNA"/>
</dbReference>
<dbReference type="PRINTS" id="PR00155">
    <property type="entry name" value="AMICYANIN"/>
</dbReference>
<evidence type="ECO:0000256" key="3">
    <source>
        <dbReference type="ARBA" id="ARBA00022723"/>
    </source>
</evidence>
<protein>
    <submittedName>
        <fullName evidence="11">Blue (Type 1) copper domain protein</fullName>
    </submittedName>
</protein>